<dbReference type="NCBIfam" id="TIGR00029">
    <property type="entry name" value="S20"/>
    <property type="match status" value="1"/>
</dbReference>
<keyword evidence="11" id="KW-1185">Reference proteome</keyword>
<keyword evidence="5 8" id="KW-0689">Ribosomal protein</keyword>
<reference evidence="10 11" key="1">
    <citation type="submission" date="2018-05" db="EMBL/GenBank/DDBJ databases">
        <title>Genomic Encyclopedia of Type Strains, Phase IV (KMG-IV): sequencing the most valuable type-strain genomes for metagenomic binning, comparative biology and taxonomic classification.</title>
        <authorList>
            <person name="Goeker M."/>
        </authorList>
    </citation>
    <scope>NUCLEOTIDE SEQUENCE [LARGE SCALE GENOMIC DNA]</scope>
    <source>
        <strain evidence="10 11">DSM 28556</strain>
    </source>
</reference>
<dbReference type="SUPFAM" id="SSF46992">
    <property type="entry name" value="Ribosomal protein S20"/>
    <property type="match status" value="1"/>
</dbReference>
<evidence type="ECO:0000313" key="11">
    <source>
        <dbReference type="Proteomes" id="UP000247978"/>
    </source>
</evidence>
<dbReference type="EMBL" id="QJJQ01000007">
    <property type="protein sequence ID" value="PXW86548.1"/>
    <property type="molecule type" value="Genomic_DNA"/>
</dbReference>
<evidence type="ECO:0000256" key="3">
    <source>
        <dbReference type="ARBA" id="ARBA00022730"/>
    </source>
</evidence>
<dbReference type="GO" id="GO:0070181">
    <property type="term" value="F:small ribosomal subunit rRNA binding"/>
    <property type="evidence" value="ECO:0007669"/>
    <property type="project" value="TreeGrafter"/>
</dbReference>
<evidence type="ECO:0000256" key="5">
    <source>
        <dbReference type="ARBA" id="ARBA00022980"/>
    </source>
</evidence>
<dbReference type="PANTHER" id="PTHR33398:SF1">
    <property type="entry name" value="SMALL RIBOSOMAL SUBUNIT PROTEIN BS20C"/>
    <property type="match status" value="1"/>
</dbReference>
<feature type="region of interest" description="Disordered" evidence="9">
    <location>
        <begin position="1"/>
        <end position="20"/>
    </location>
</feature>
<accession>A0A2V3W0F2</accession>
<name>A0A2V3W0F2_9BACI</name>
<dbReference type="GO" id="GO:0005829">
    <property type="term" value="C:cytosol"/>
    <property type="evidence" value="ECO:0007669"/>
    <property type="project" value="TreeGrafter"/>
</dbReference>
<dbReference type="GO" id="GO:0006412">
    <property type="term" value="P:translation"/>
    <property type="evidence" value="ECO:0007669"/>
    <property type="project" value="UniProtKB-UniRule"/>
</dbReference>
<comment type="similarity">
    <text evidence="2 8">Belongs to the bacterial ribosomal protein bS20 family.</text>
</comment>
<dbReference type="GO" id="GO:0015935">
    <property type="term" value="C:small ribosomal subunit"/>
    <property type="evidence" value="ECO:0007669"/>
    <property type="project" value="TreeGrafter"/>
</dbReference>
<keyword evidence="4 8" id="KW-0694">RNA-binding</keyword>
<organism evidence="10 11">
    <name type="scientific">Pseudogracilibacillus auburnensis</name>
    <dbReference type="NCBI Taxonomy" id="1494959"/>
    <lineage>
        <taxon>Bacteria</taxon>
        <taxon>Bacillati</taxon>
        <taxon>Bacillota</taxon>
        <taxon>Bacilli</taxon>
        <taxon>Bacillales</taxon>
        <taxon>Bacillaceae</taxon>
        <taxon>Pseudogracilibacillus</taxon>
    </lineage>
</organism>
<dbReference type="FunFam" id="1.20.58.110:FF:000001">
    <property type="entry name" value="30S ribosomal protein S20"/>
    <property type="match status" value="1"/>
</dbReference>
<dbReference type="InterPro" id="IPR036510">
    <property type="entry name" value="Ribosomal_bS20_sf"/>
</dbReference>
<comment type="caution">
    <text evidence="10">The sequence shown here is derived from an EMBL/GenBank/DDBJ whole genome shotgun (WGS) entry which is preliminary data.</text>
</comment>
<evidence type="ECO:0000256" key="4">
    <source>
        <dbReference type="ARBA" id="ARBA00022884"/>
    </source>
</evidence>
<dbReference type="GO" id="GO:0003735">
    <property type="term" value="F:structural constituent of ribosome"/>
    <property type="evidence" value="ECO:0007669"/>
    <property type="project" value="InterPro"/>
</dbReference>
<sequence>MANLKSAIKRVNTNNKKRERNQAIKSDMRTHIKQVEKLIDVNDAENATSAYNSTARIIDKAVQKGVIHKNNGNRHKARLAKKLNNLSA</sequence>
<keyword evidence="3 8" id="KW-0699">rRNA-binding</keyword>
<protein>
    <recommendedName>
        <fullName evidence="7 8">Small ribosomal subunit protein bS20</fullName>
    </recommendedName>
</protein>
<dbReference type="RefSeq" id="WP_110395454.1">
    <property type="nucleotide sequence ID" value="NZ_JADIJL010000012.1"/>
</dbReference>
<dbReference type="OrthoDB" id="9808392at2"/>
<proteinExistence type="inferred from homology"/>
<evidence type="ECO:0000256" key="7">
    <source>
        <dbReference type="ARBA" id="ARBA00035136"/>
    </source>
</evidence>
<keyword evidence="6 8" id="KW-0687">Ribonucleoprotein</keyword>
<comment type="function">
    <text evidence="1 8">Binds directly to 16S ribosomal RNA.</text>
</comment>
<evidence type="ECO:0000256" key="9">
    <source>
        <dbReference type="SAM" id="MobiDB-lite"/>
    </source>
</evidence>
<gene>
    <name evidence="8" type="primary">rpsT</name>
    <name evidence="10" type="ORF">DFR56_10767</name>
</gene>
<dbReference type="Proteomes" id="UP000247978">
    <property type="component" value="Unassembled WGS sequence"/>
</dbReference>
<evidence type="ECO:0000256" key="6">
    <source>
        <dbReference type="ARBA" id="ARBA00023274"/>
    </source>
</evidence>
<evidence type="ECO:0000256" key="8">
    <source>
        <dbReference type="HAMAP-Rule" id="MF_00500"/>
    </source>
</evidence>
<dbReference type="AlphaFoldDB" id="A0A2V3W0F2"/>
<dbReference type="Gene3D" id="1.20.58.110">
    <property type="entry name" value="Ribosomal protein S20"/>
    <property type="match status" value="1"/>
</dbReference>
<evidence type="ECO:0000256" key="2">
    <source>
        <dbReference type="ARBA" id="ARBA00007634"/>
    </source>
</evidence>
<evidence type="ECO:0000313" key="10">
    <source>
        <dbReference type="EMBL" id="PXW86548.1"/>
    </source>
</evidence>
<dbReference type="InterPro" id="IPR002583">
    <property type="entry name" value="Ribosomal_bS20"/>
</dbReference>
<dbReference type="HAMAP" id="MF_00500">
    <property type="entry name" value="Ribosomal_bS20"/>
    <property type="match status" value="1"/>
</dbReference>
<dbReference type="Pfam" id="PF01649">
    <property type="entry name" value="Ribosomal_S20p"/>
    <property type="match status" value="1"/>
</dbReference>
<dbReference type="PANTHER" id="PTHR33398">
    <property type="entry name" value="30S RIBOSOMAL PROTEIN S20"/>
    <property type="match status" value="1"/>
</dbReference>
<evidence type="ECO:0000256" key="1">
    <source>
        <dbReference type="ARBA" id="ARBA00003134"/>
    </source>
</evidence>